<feature type="transmembrane region" description="Helical" evidence="1">
    <location>
        <begin position="12"/>
        <end position="35"/>
    </location>
</feature>
<sequence length="65" mass="6974">MNTGGSSGWLDRLFGACITLLFGAFALYCAVQLLASIWPRLVAIVGTGALIAVAVVVYRTTQNRW</sequence>
<evidence type="ECO:0008006" key="4">
    <source>
        <dbReference type="Google" id="ProtNLM"/>
    </source>
</evidence>
<accession>A0ABD7HHD8</accession>
<comment type="caution">
    <text evidence="2">The sequence shown here is derived from an EMBL/GenBank/DDBJ whole genome shotgun (WGS) entry which is preliminary data.</text>
</comment>
<evidence type="ECO:0000313" key="3">
    <source>
        <dbReference type="Proteomes" id="UP000284557"/>
    </source>
</evidence>
<keyword evidence="1" id="KW-0812">Transmembrane</keyword>
<keyword evidence="1" id="KW-1133">Transmembrane helix</keyword>
<organism evidence="2 3">
    <name type="scientific">Mycobacteroides abscessus</name>
    <dbReference type="NCBI Taxonomy" id="36809"/>
    <lineage>
        <taxon>Bacteria</taxon>
        <taxon>Bacillati</taxon>
        <taxon>Actinomycetota</taxon>
        <taxon>Actinomycetes</taxon>
        <taxon>Mycobacteriales</taxon>
        <taxon>Mycobacteriaceae</taxon>
        <taxon>Mycobacteroides</taxon>
    </lineage>
</organism>
<dbReference type="EMBL" id="QXBN01000031">
    <property type="protein sequence ID" value="RIT29542.1"/>
    <property type="molecule type" value="Genomic_DNA"/>
</dbReference>
<keyword evidence="1" id="KW-0472">Membrane</keyword>
<protein>
    <recommendedName>
        <fullName evidence="4">Transmembrane protein</fullName>
    </recommendedName>
</protein>
<reference evidence="2 3" key="1">
    <citation type="submission" date="2018-08" db="EMBL/GenBank/DDBJ databases">
        <title>Linezolid Resistance in Mycobacterium abscessus: MIC Distribution and Comprehensive Investigation of Resistance Mechanisms.</title>
        <authorList>
            <person name="Ye M."/>
            <person name="Xu L."/>
            <person name="Zou Y."/>
            <person name="Li B."/>
            <person name="Guo Q."/>
            <person name="Zhang Y."/>
            <person name="Zhan M."/>
            <person name="Xu B."/>
            <person name="Yu F."/>
            <person name="Zhang Z."/>
            <person name="Chu H."/>
        </authorList>
    </citation>
    <scope>NUCLEOTIDE SEQUENCE [LARGE SCALE GENOMIC DNA]</scope>
    <source>
        <strain evidence="2 3">G143</strain>
    </source>
</reference>
<name>A0ABD7HHD8_9MYCO</name>
<dbReference type="AlphaFoldDB" id="A0ABD7HHD8"/>
<feature type="transmembrane region" description="Helical" evidence="1">
    <location>
        <begin position="41"/>
        <end position="58"/>
    </location>
</feature>
<gene>
    <name evidence="2" type="ORF">D2E76_25200</name>
</gene>
<dbReference type="Proteomes" id="UP000284557">
    <property type="component" value="Unassembled WGS sequence"/>
</dbReference>
<proteinExistence type="predicted"/>
<evidence type="ECO:0000256" key="1">
    <source>
        <dbReference type="SAM" id="Phobius"/>
    </source>
</evidence>
<dbReference type="RefSeq" id="WP_100472504.1">
    <property type="nucleotide sequence ID" value="NZ_CP029076.1"/>
</dbReference>
<evidence type="ECO:0000313" key="2">
    <source>
        <dbReference type="EMBL" id="RIT29542.1"/>
    </source>
</evidence>